<keyword evidence="2" id="KW-1185">Reference proteome</keyword>
<gene>
    <name evidence="1" type="ORF">MAR_013463</name>
</gene>
<accession>A0ABY7G2Y2</accession>
<dbReference type="Proteomes" id="UP001164746">
    <property type="component" value="Chromosome 15"/>
</dbReference>
<organism evidence="1 2">
    <name type="scientific">Mya arenaria</name>
    <name type="common">Soft-shell clam</name>
    <dbReference type="NCBI Taxonomy" id="6604"/>
    <lineage>
        <taxon>Eukaryota</taxon>
        <taxon>Metazoa</taxon>
        <taxon>Spiralia</taxon>
        <taxon>Lophotrochozoa</taxon>
        <taxon>Mollusca</taxon>
        <taxon>Bivalvia</taxon>
        <taxon>Autobranchia</taxon>
        <taxon>Heteroconchia</taxon>
        <taxon>Euheterodonta</taxon>
        <taxon>Imparidentia</taxon>
        <taxon>Neoheterodontei</taxon>
        <taxon>Myida</taxon>
        <taxon>Myoidea</taxon>
        <taxon>Myidae</taxon>
        <taxon>Mya</taxon>
    </lineage>
</organism>
<proteinExistence type="predicted"/>
<dbReference type="EMBL" id="CP111026">
    <property type="protein sequence ID" value="WAR27759.1"/>
    <property type="molecule type" value="Genomic_DNA"/>
</dbReference>
<protein>
    <submittedName>
        <fullName evidence="1">Uncharacterized protein</fullName>
    </submittedName>
</protein>
<sequence>MGIVLQGMTSSRSRWARIQKLQPRGATRILHSHAFQLQRICYHQRTIKFDKDSSLSEQYLHIISLAHMCVCCMDFDTSRNLLDENIVVMNEEMLQNRPNVVKGIGFEFILSAIASAKPDIRFDFMLSAKARDTCLSVFRATKLLQLLELKERQKPESDESKIIPSKLVEKTSGTDFLKCHLRSVCPDSAFVLRSTEKNTLTAMKFPQFGGRLLNNKSFTVVKRLKYPVSLWKGLAGWNVNGEKQAFVDHDCPVQHCERHGYSNGDVFDARKFKEIELNRLLLCDGQAKVSRHSNQVWIMLALESLEASPSYAGLNDVINWNGPGSSLCCCT</sequence>
<evidence type="ECO:0000313" key="2">
    <source>
        <dbReference type="Proteomes" id="UP001164746"/>
    </source>
</evidence>
<name>A0ABY7G2Y2_MYAAR</name>
<reference evidence="1" key="1">
    <citation type="submission" date="2022-11" db="EMBL/GenBank/DDBJ databases">
        <title>Centuries of genome instability and evolution in soft-shell clam transmissible cancer (bioRxiv).</title>
        <authorList>
            <person name="Hart S.F.M."/>
            <person name="Yonemitsu M.A."/>
            <person name="Giersch R.M."/>
            <person name="Beal B.F."/>
            <person name="Arriagada G."/>
            <person name="Davis B.W."/>
            <person name="Ostrander E.A."/>
            <person name="Goff S.P."/>
            <person name="Metzger M.J."/>
        </authorList>
    </citation>
    <scope>NUCLEOTIDE SEQUENCE</scope>
    <source>
        <strain evidence="1">MELC-2E11</strain>
        <tissue evidence="1">Siphon/mantle</tissue>
    </source>
</reference>
<evidence type="ECO:0000313" key="1">
    <source>
        <dbReference type="EMBL" id="WAR27759.1"/>
    </source>
</evidence>